<feature type="region of interest" description="Disordered" evidence="1">
    <location>
        <begin position="31"/>
        <end position="50"/>
    </location>
</feature>
<evidence type="ECO:0000313" key="2">
    <source>
        <dbReference type="EMBL" id="VDL84747.1"/>
    </source>
</evidence>
<protein>
    <submittedName>
        <fullName evidence="4">Lipoprotein</fullName>
    </submittedName>
</protein>
<name>A0A0N4YUT6_NIPBR</name>
<dbReference type="Proteomes" id="UP000271162">
    <property type="component" value="Unassembled WGS sequence"/>
</dbReference>
<dbReference type="AlphaFoldDB" id="A0A0N4YUT6"/>
<evidence type="ECO:0000313" key="4">
    <source>
        <dbReference type="WBParaSite" id="NBR_0002100801-mRNA-1"/>
    </source>
</evidence>
<accession>A0A0N4YUT6</accession>
<reference evidence="4" key="1">
    <citation type="submission" date="2017-02" db="UniProtKB">
        <authorList>
            <consortium name="WormBaseParasite"/>
        </authorList>
    </citation>
    <scope>IDENTIFICATION</scope>
</reference>
<gene>
    <name evidence="2" type="ORF">NBR_LOCUS21009</name>
</gene>
<keyword evidence="3" id="KW-1185">Reference proteome</keyword>
<sequence length="50" mass="5146">MLYDSKQVTCVQFTSRKALVSGGLPTVVDGIASGHRPSSPGRGIAITNAT</sequence>
<proteinExistence type="predicted"/>
<dbReference type="WBParaSite" id="NBR_0002100801-mRNA-1">
    <property type="protein sequence ID" value="NBR_0002100801-mRNA-1"/>
    <property type="gene ID" value="NBR_0002100801"/>
</dbReference>
<organism evidence="4">
    <name type="scientific">Nippostrongylus brasiliensis</name>
    <name type="common">Rat hookworm</name>
    <dbReference type="NCBI Taxonomy" id="27835"/>
    <lineage>
        <taxon>Eukaryota</taxon>
        <taxon>Metazoa</taxon>
        <taxon>Ecdysozoa</taxon>
        <taxon>Nematoda</taxon>
        <taxon>Chromadorea</taxon>
        <taxon>Rhabditida</taxon>
        <taxon>Rhabditina</taxon>
        <taxon>Rhabditomorpha</taxon>
        <taxon>Strongyloidea</taxon>
        <taxon>Heligmosomidae</taxon>
        <taxon>Nippostrongylus</taxon>
    </lineage>
</organism>
<evidence type="ECO:0000313" key="3">
    <source>
        <dbReference type="Proteomes" id="UP000271162"/>
    </source>
</evidence>
<evidence type="ECO:0000256" key="1">
    <source>
        <dbReference type="SAM" id="MobiDB-lite"/>
    </source>
</evidence>
<reference evidence="2 3" key="2">
    <citation type="submission" date="2018-11" db="EMBL/GenBank/DDBJ databases">
        <authorList>
            <consortium name="Pathogen Informatics"/>
        </authorList>
    </citation>
    <scope>NUCLEOTIDE SEQUENCE [LARGE SCALE GENOMIC DNA]</scope>
</reference>
<dbReference type="EMBL" id="UYSL01025786">
    <property type="protein sequence ID" value="VDL84747.1"/>
    <property type="molecule type" value="Genomic_DNA"/>
</dbReference>